<evidence type="ECO:0000313" key="2">
    <source>
        <dbReference type="EMBL" id="SVE41036.1"/>
    </source>
</evidence>
<reference evidence="2" key="1">
    <citation type="submission" date="2018-05" db="EMBL/GenBank/DDBJ databases">
        <authorList>
            <person name="Lanie J.A."/>
            <person name="Ng W.-L."/>
            <person name="Kazmierczak K.M."/>
            <person name="Andrzejewski T.M."/>
            <person name="Davidsen T.M."/>
            <person name="Wayne K.J."/>
            <person name="Tettelin H."/>
            <person name="Glass J.I."/>
            <person name="Rusch D."/>
            <person name="Podicherti R."/>
            <person name="Tsui H.-C.T."/>
            <person name="Winkler M.E."/>
        </authorList>
    </citation>
    <scope>NUCLEOTIDE SEQUENCE</scope>
</reference>
<organism evidence="2">
    <name type="scientific">marine metagenome</name>
    <dbReference type="NCBI Taxonomy" id="408172"/>
    <lineage>
        <taxon>unclassified sequences</taxon>
        <taxon>metagenomes</taxon>
        <taxon>ecological metagenomes</taxon>
    </lineage>
</organism>
<protein>
    <submittedName>
        <fullName evidence="2">Uncharacterized protein</fullName>
    </submittedName>
</protein>
<sequence length="38" mass="4328">MIAYNFSSIGDYSQHSRGPEPRQQRTTLELFDLPTTLG</sequence>
<feature type="region of interest" description="Disordered" evidence="1">
    <location>
        <begin position="1"/>
        <end position="38"/>
    </location>
</feature>
<evidence type="ECO:0000256" key="1">
    <source>
        <dbReference type="SAM" id="MobiDB-lite"/>
    </source>
</evidence>
<proteinExistence type="predicted"/>
<feature type="compositionally biased region" description="Polar residues" evidence="1">
    <location>
        <begin position="1"/>
        <end position="16"/>
    </location>
</feature>
<accession>A0A383D922</accession>
<dbReference type="EMBL" id="UINC01215385">
    <property type="protein sequence ID" value="SVE41036.1"/>
    <property type="molecule type" value="Genomic_DNA"/>
</dbReference>
<name>A0A383D922_9ZZZZ</name>
<gene>
    <name evidence="2" type="ORF">METZ01_LOCUS493890</name>
</gene>
<dbReference type="AlphaFoldDB" id="A0A383D922"/>